<organism evidence="1 2">
    <name type="scientific">Coraliomargarita akajimensis (strain DSM 45221 / IAM 15411 / JCM 23193 / KCTC 12865 / 04OKA010-24)</name>
    <dbReference type="NCBI Taxonomy" id="583355"/>
    <lineage>
        <taxon>Bacteria</taxon>
        <taxon>Pseudomonadati</taxon>
        <taxon>Verrucomicrobiota</taxon>
        <taxon>Opitutia</taxon>
        <taxon>Puniceicoccales</taxon>
        <taxon>Coraliomargaritaceae</taxon>
        <taxon>Coraliomargarita</taxon>
    </lineage>
</organism>
<gene>
    <name evidence="1" type="ordered locus">Caka_1282</name>
</gene>
<evidence type="ECO:0000313" key="1">
    <source>
        <dbReference type="EMBL" id="ADE54302.1"/>
    </source>
</evidence>
<accession>D5EIQ3</accession>
<name>D5EIQ3_CORAD</name>
<dbReference type="Proteomes" id="UP000000925">
    <property type="component" value="Chromosome"/>
</dbReference>
<proteinExistence type="predicted"/>
<dbReference type="KEGG" id="caa:Caka_1282"/>
<keyword evidence="2" id="KW-1185">Reference proteome</keyword>
<evidence type="ECO:0000313" key="2">
    <source>
        <dbReference type="Proteomes" id="UP000000925"/>
    </source>
</evidence>
<dbReference type="AlphaFoldDB" id="D5EIQ3"/>
<dbReference type="HOGENOM" id="CLU_1903135_0_0_0"/>
<protein>
    <submittedName>
        <fullName evidence="1">Uncharacterized protein</fullName>
    </submittedName>
</protein>
<reference evidence="1 2" key="1">
    <citation type="journal article" date="2010" name="Stand. Genomic Sci.">
        <title>Complete genome sequence of Coraliomargarita akajimensis type strain (04OKA010-24).</title>
        <authorList>
            <person name="Mavromatis K."/>
            <person name="Abt B."/>
            <person name="Brambilla E."/>
            <person name="Lapidus A."/>
            <person name="Copeland A."/>
            <person name="Deshpande S."/>
            <person name="Nolan M."/>
            <person name="Lucas S."/>
            <person name="Tice H."/>
            <person name="Cheng J.F."/>
            <person name="Han C."/>
            <person name="Detter J.C."/>
            <person name="Woyke T."/>
            <person name="Goodwin L."/>
            <person name="Pitluck S."/>
            <person name="Held B."/>
            <person name="Brettin T."/>
            <person name="Tapia R."/>
            <person name="Ivanova N."/>
            <person name="Mikhailova N."/>
            <person name="Pati A."/>
            <person name="Liolios K."/>
            <person name="Chen A."/>
            <person name="Palaniappan K."/>
            <person name="Land M."/>
            <person name="Hauser L."/>
            <person name="Chang Y.J."/>
            <person name="Jeffries C.D."/>
            <person name="Rohde M."/>
            <person name="Goker M."/>
            <person name="Bristow J."/>
            <person name="Eisen J.A."/>
            <person name="Markowitz V."/>
            <person name="Hugenholtz P."/>
            <person name="Klenk H.P."/>
            <person name="Kyrpides N.C."/>
        </authorList>
    </citation>
    <scope>NUCLEOTIDE SEQUENCE [LARGE SCALE GENOMIC DNA]</scope>
    <source>
        <strain evidence="2">DSM 45221 / IAM 15411 / JCM 23193 / KCTC 12865</strain>
    </source>
</reference>
<sequence>MEQTDAMIEKESFVSLTQSADQIESPLSLTSFCRTSGYECPHSGGCSLLSTASLRNTPMMRTQASVINPVGLTTFTEPFNQTSDHRLHGIHGNRPRSEDSACTDRSRIRVFRVICGWKRIACGGQLIPELPGK</sequence>
<dbReference type="EMBL" id="CP001998">
    <property type="protein sequence ID" value="ADE54302.1"/>
    <property type="molecule type" value="Genomic_DNA"/>
</dbReference>